<organism evidence="1 2">
    <name type="scientific">Pistacia integerrima</name>
    <dbReference type="NCBI Taxonomy" id="434235"/>
    <lineage>
        <taxon>Eukaryota</taxon>
        <taxon>Viridiplantae</taxon>
        <taxon>Streptophyta</taxon>
        <taxon>Embryophyta</taxon>
        <taxon>Tracheophyta</taxon>
        <taxon>Spermatophyta</taxon>
        <taxon>Magnoliopsida</taxon>
        <taxon>eudicotyledons</taxon>
        <taxon>Gunneridae</taxon>
        <taxon>Pentapetalae</taxon>
        <taxon>rosids</taxon>
        <taxon>malvids</taxon>
        <taxon>Sapindales</taxon>
        <taxon>Anacardiaceae</taxon>
        <taxon>Pistacia</taxon>
    </lineage>
</organism>
<sequence length="66" mass="7534">MLLGYDFRFQLYDGMELCRIHHTAAGTFFIFSVVNLANVIFIAKMVPETKGRTLEEIQSTISTSFL</sequence>
<dbReference type="EMBL" id="CM047748">
    <property type="protein sequence ID" value="KAJ0014564.1"/>
    <property type="molecule type" value="Genomic_DNA"/>
</dbReference>
<protein>
    <submittedName>
        <fullName evidence="1">Uncharacterized protein</fullName>
    </submittedName>
</protein>
<keyword evidence="2" id="KW-1185">Reference proteome</keyword>
<gene>
    <name evidence="1" type="ORF">Pint_19946</name>
</gene>
<dbReference type="Proteomes" id="UP001163603">
    <property type="component" value="Chromosome 13"/>
</dbReference>
<evidence type="ECO:0000313" key="2">
    <source>
        <dbReference type="Proteomes" id="UP001163603"/>
    </source>
</evidence>
<accession>A0ACC0XBI5</accession>
<comment type="caution">
    <text evidence="1">The sequence shown here is derived from an EMBL/GenBank/DDBJ whole genome shotgun (WGS) entry which is preliminary data.</text>
</comment>
<proteinExistence type="predicted"/>
<reference evidence="2" key="1">
    <citation type="journal article" date="2023" name="G3 (Bethesda)">
        <title>Genome assembly and association tests identify interacting loci associated with vigor, precocity, and sex in interspecific pistachio rootstocks.</title>
        <authorList>
            <person name="Palmer W."/>
            <person name="Jacygrad E."/>
            <person name="Sagayaradj S."/>
            <person name="Cavanaugh K."/>
            <person name="Han R."/>
            <person name="Bertier L."/>
            <person name="Beede B."/>
            <person name="Kafkas S."/>
            <person name="Golino D."/>
            <person name="Preece J."/>
            <person name="Michelmore R."/>
        </authorList>
    </citation>
    <scope>NUCLEOTIDE SEQUENCE [LARGE SCALE GENOMIC DNA]</scope>
</reference>
<name>A0ACC0XBI5_9ROSI</name>
<evidence type="ECO:0000313" key="1">
    <source>
        <dbReference type="EMBL" id="KAJ0014564.1"/>
    </source>
</evidence>